<evidence type="ECO:0000259" key="7">
    <source>
        <dbReference type="PROSITE" id="PS50110"/>
    </source>
</evidence>
<keyword evidence="3" id="KW-0805">Transcription regulation</keyword>
<keyword evidence="8" id="KW-0808">Transferase</keyword>
<dbReference type="GO" id="GO:0032993">
    <property type="term" value="C:protein-DNA complex"/>
    <property type="evidence" value="ECO:0007669"/>
    <property type="project" value="TreeGrafter"/>
</dbReference>
<dbReference type="Pfam" id="PF00072">
    <property type="entry name" value="Response_reg"/>
    <property type="match status" value="1"/>
</dbReference>
<keyword evidence="8" id="KW-0418">Kinase</keyword>
<feature type="domain" description="Response regulatory" evidence="7">
    <location>
        <begin position="64"/>
        <end position="185"/>
    </location>
</feature>
<evidence type="ECO:0000256" key="5">
    <source>
        <dbReference type="ARBA" id="ARBA00023163"/>
    </source>
</evidence>
<dbReference type="EMBL" id="JAANXD010000074">
    <property type="protein sequence ID" value="MBS1258767.1"/>
    <property type="molecule type" value="Genomic_DNA"/>
</dbReference>
<evidence type="ECO:0000256" key="3">
    <source>
        <dbReference type="ARBA" id="ARBA00023015"/>
    </source>
</evidence>
<dbReference type="GO" id="GO:0000156">
    <property type="term" value="F:phosphorelay response regulator activity"/>
    <property type="evidence" value="ECO:0007669"/>
    <property type="project" value="TreeGrafter"/>
</dbReference>
<evidence type="ECO:0000256" key="4">
    <source>
        <dbReference type="ARBA" id="ARBA00023125"/>
    </source>
</evidence>
<dbReference type="GO" id="GO:0006355">
    <property type="term" value="P:regulation of DNA-templated transcription"/>
    <property type="evidence" value="ECO:0007669"/>
    <property type="project" value="TreeGrafter"/>
</dbReference>
<comment type="caution">
    <text evidence="8">The sequence shown here is derived from an EMBL/GenBank/DDBJ whole genome shotgun (WGS) entry which is preliminary data.</text>
</comment>
<reference evidence="8" key="1">
    <citation type="journal article" date="2021" name="ISME J.">
        <title>Fine-scale metabolic discontinuity in a stratified prokaryote microbiome of a Red Sea deep halocline.</title>
        <authorList>
            <person name="Michoud G."/>
            <person name="Ngugi D.K."/>
            <person name="Barozzi A."/>
            <person name="Merlino G."/>
            <person name="Calleja M.L."/>
            <person name="Delgado-Huertas A."/>
            <person name="Moran X.A.G."/>
            <person name="Daffonchio D."/>
        </authorList>
    </citation>
    <scope>NUCLEOTIDE SEQUENCE</scope>
    <source>
        <strain evidence="8">SuakinDeep_MAG55_1</strain>
    </source>
</reference>
<dbReference type="CDD" id="cd00156">
    <property type="entry name" value="REC"/>
    <property type="match status" value="1"/>
</dbReference>
<dbReference type="PANTHER" id="PTHR48111:SF1">
    <property type="entry name" value="TWO-COMPONENT RESPONSE REGULATOR ORR33"/>
    <property type="match status" value="1"/>
</dbReference>
<evidence type="ECO:0000256" key="1">
    <source>
        <dbReference type="ARBA" id="ARBA00022553"/>
    </source>
</evidence>
<dbReference type="InterPro" id="IPR011006">
    <property type="entry name" value="CheY-like_superfamily"/>
</dbReference>
<keyword evidence="2" id="KW-0902">Two-component regulatory system</keyword>
<dbReference type="Proteomes" id="UP000722750">
    <property type="component" value="Unassembled WGS sequence"/>
</dbReference>
<dbReference type="GO" id="GO:0005829">
    <property type="term" value="C:cytosol"/>
    <property type="evidence" value="ECO:0007669"/>
    <property type="project" value="TreeGrafter"/>
</dbReference>
<accession>A0A942A5P4</accession>
<evidence type="ECO:0000313" key="8">
    <source>
        <dbReference type="EMBL" id="MBS1258767.1"/>
    </source>
</evidence>
<dbReference type="PANTHER" id="PTHR48111">
    <property type="entry name" value="REGULATOR OF RPOS"/>
    <property type="match status" value="1"/>
</dbReference>
<sequence>MENNTHGPGDVEIVKEADINIIDDGNNNDQAMLKVLKNEISHLKASNASLKIQLQYFRENYLPNVLLVDDNHETVQVITGILSDYNVINTGNGIEALSMLRKMGNVGSDIQRIDTILLEVNLPGMSGFTLCRELKKNIKLNIPIIFCSANNTKKDVIKAISFGADDYIIKPFQEKALLEKVGKWTKKRLALNRTR</sequence>
<dbReference type="GO" id="GO:0000976">
    <property type="term" value="F:transcription cis-regulatory region binding"/>
    <property type="evidence" value="ECO:0007669"/>
    <property type="project" value="TreeGrafter"/>
</dbReference>
<protein>
    <submittedName>
        <fullName evidence="8">Sensor histidine kinase RcsC</fullName>
    </submittedName>
</protein>
<dbReference type="PROSITE" id="PS50110">
    <property type="entry name" value="RESPONSE_REGULATORY"/>
    <property type="match status" value="1"/>
</dbReference>
<dbReference type="InterPro" id="IPR001789">
    <property type="entry name" value="Sig_transdc_resp-reg_receiver"/>
</dbReference>
<gene>
    <name evidence="8" type="ORF">MAG551_01829</name>
</gene>
<evidence type="ECO:0000313" key="9">
    <source>
        <dbReference type="Proteomes" id="UP000722750"/>
    </source>
</evidence>
<dbReference type="GO" id="GO:0016301">
    <property type="term" value="F:kinase activity"/>
    <property type="evidence" value="ECO:0007669"/>
    <property type="project" value="UniProtKB-KW"/>
</dbReference>
<dbReference type="Gene3D" id="3.40.50.2300">
    <property type="match status" value="1"/>
</dbReference>
<keyword evidence="1" id="KW-0597">Phosphoprotein</keyword>
<name>A0A942A5P4_9BACT</name>
<keyword evidence="5" id="KW-0804">Transcription</keyword>
<evidence type="ECO:0000256" key="2">
    <source>
        <dbReference type="ARBA" id="ARBA00023012"/>
    </source>
</evidence>
<comment type="caution">
    <text evidence="6">Lacks conserved residue(s) required for the propagation of feature annotation.</text>
</comment>
<evidence type="ECO:0000256" key="6">
    <source>
        <dbReference type="PROSITE-ProRule" id="PRU00169"/>
    </source>
</evidence>
<keyword evidence="4" id="KW-0238">DNA-binding</keyword>
<dbReference type="AlphaFoldDB" id="A0A942A5P4"/>
<proteinExistence type="predicted"/>
<organism evidence="8 9">
    <name type="scientific">Candidatus Scalindua arabica</name>
    <dbReference type="NCBI Taxonomy" id="1127984"/>
    <lineage>
        <taxon>Bacteria</taxon>
        <taxon>Pseudomonadati</taxon>
        <taxon>Planctomycetota</taxon>
        <taxon>Candidatus Brocadiia</taxon>
        <taxon>Candidatus Brocadiales</taxon>
        <taxon>Candidatus Scalinduaceae</taxon>
        <taxon>Candidatus Scalindua</taxon>
    </lineage>
</organism>
<dbReference type="InterPro" id="IPR039420">
    <property type="entry name" value="WalR-like"/>
</dbReference>
<dbReference type="SMART" id="SM00448">
    <property type="entry name" value="REC"/>
    <property type="match status" value="1"/>
</dbReference>
<dbReference type="SUPFAM" id="SSF52172">
    <property type="entry name" value="CheY-like"/>
    <property type="match status" value="1"/>
</dbReference>